<dbReference type="AlphaFoldDB" id="A0A506Y463"/>
<dbReference type="SUPFAM" id="SSF51419">
    <property type="entry name" value="PLP-binding barrel"/>
    <property type="match status" value="1"/>
</dbReference>
<accession>A0A506Y463</accession>
<dbReference type="PIRSF" id="PIRSF004848">
    <property type="entry name" value="YBL036c_PLPDEIII"/>
    <property type="match status" value="1"/>
</dbReference>
<evidence type="ECO:0000256" key="3">
    <source>
        <dbReference type="PIRSR" id="PIRSR004848-1"/>
    </source>
</evidence>
<proteinExistence type="inferred from homology"/>
<dbReference type="PROSITE" id="PS01211">
    <property type="entry name" value="UPF0001"/>
    <property type="match status" value="1"/>
</dbReference>
<feature type="domain" description="Alanine racemase N-terminal" evidence="5">
    <location>
        <begin position="38"/>
        <end position="232"/>
    </location>
</feature>
<dbReference type="HAMAP" id="MF_02087">
    <property type="entry name" value="PLP_homeostasis"/>
    <property type="match status" value="1"/>
</dbReference>
<gene>
    <name evidence="6" type="ORF">FJ657_11430</name>
</gene>
<keyword evidence="7" id="KW-1185">Reference proteome</keyword>
<dbReference type="InterPro" id="IPR011078">
    <property type="entry name" value="PyrdxlP_homeostasis"/>
</dbReference>
<keyword evidence="1 2" id="KW-0663">Pyridoxal phosphate</keyword>
<dbReference type="PANTHER" id="PTHR10146:SF14">
    <property type="entry name" value="PYRIDOXAL PHOSPHATE HOMEOSTASIS PROTEIN"/>
    <property type="match status" value="1"/>
</dbReference>
<dbReference type="OrthoDB" id="9804072at2"/>
<dbReference type="PANTHER" id="PTHR10146">
    <property type="entry name" value="PROLINE SYNTHETASE CO-TRANSCRIBED BACTERIAL HOMOLOG PROTEIN"/>
    <property type="match status" value="1"/>
</dbReference>
<dbReference type="InterPro" id="IPR029066">
    <property type="entry name" value="PLP-binding_barrel"/>
</dbReference>
<dbReference type="Proteomes" id="UP000316252">
    <property type="component" value="Unassembled WGS sequence"/>
</dbReference>
<dbReference type="Pfam" id="PF01168">
    <property type="entry name" value="Ala_racemase_N"/>
    <property type="match status" value="1"/>
</dbReference>
<comment type="similarity">
    <text evidence="2 4">Belongs to the pyridoxal phosphate-binding protein YggS/PROSC family.</text>
</comment>
<dbReference type="RefSeq" id="WP_141163735.1">
    <property type="nucleotide sequence ID" value="NZ_VHQG01000002.1"/>
</dbReference>
<evidence type="ECO:0000256" key="4">
    <source>
        <dbReference type="RuleBase" id="RU004514"/>
    </source>
</evidence>
<evidence type="ECO:0000256" key="2">
    <source>
        <dbReference type="HAMAP-Rule" id="MF_02087"/>
    </source>
</evidence>
<comment type="cofactor">
    <cofactor evidence="3">
        <name>pyridoxal 5'-phosphate</name>
        <dbReference type="ChEBI" id="CHEBI:597326"/>
    </cofactor>
</comment>
<evidence type="ECO:0000313" key="7">
    <source>
        <dbReference type="Proteomes" id="UP000316252"/>
    </source>
</evidence>
<evidence type="ECO:0000256" key="1">
    <source>
        <dbReference type="ARBA" id="ARBA00022898"/>
    </source>
</evidence>
<comment type="function">
    <text evidence="2">Pyridoxal 5'-phosphate (PLP)-binding protein, which is involved in PLP homeostasis.</text>
</comment>
<feature type="modified residue" description="N6-(pyridoxal phosphate)lysine" evidence="2 3">
    <location>
        <position position="36"/>
    </location>
</feature>
<name>A0A506Y463_9MICO</name>
<dbReference type="GO" id="GO:0030170">
    <property type="term" value="F:pyridoxal phosphate binding"/>
    <property type="evidence" value="ECO:0007669"/>
    <property type="project" value="UniProtKB-UniRule"/>
</dbReference>
<reference evidence="6 7" key="1">
    <citation type="submission" date="2019-06" db="EMBL/GenBank/DDBJ databases">
        <authorList>
            <person name="Li F."/>
        </authorList>
    </citation>
    <scope>NUCLEOTIDE SEQUENCE [LARGE SCALE GENOMIC DNA]</scope>
    <source>
        <strain evidence="6 7">10F1D-1</strain>
    </source>
</reference>
<dbReference type="EMBL" id="VHQG01000002">
    <property type="protein sequence ID" value="TPW76380.1"/>
    <property type="molecule type" value="Genomic_DNA"/>
</dbReference>
<dbReference type="InterPro" id="IPR001608">
    <property type="entry name" value="Ala_racemase_N"/>
</dbReference>
<dbReference type="Gene3D" id="3.20.20.10">
    <property type="entry name" value="Alanine racemase"/>
    <property type="match status" value="1"/>
</dbReference>
<comment type="caution">
    <text evidence="6">The sequence shown here is derived from an EMBL/GenBank/DDBJ whole genome shotgun (WGS) entry which is preliminary data.</text>
</comment>
<evidence type="ECO:0000313" key="6">
    <source>
        <dbReference type="EMBL" id="TPW76380.1"/>
    </source>
</evidence>
<protein>
    <recommendedName>
        <fullName evidence="2">Pyridoxal phosphate homeostasis protein</fullName>
        <shortName evidence="2">PLP homeostasis protein</shortName>
    </recommendedName>
</protein>
<evidence type="ECO:0000259" key="5">
    <source>
        <dbReference type="Pfam" id="PF01168"/>
    </source>
</evidence>
<dbReference type="NCBIfam" id="TIGR00044">
    <property type="entry name" value="YggS family pyridoxal phosphate-dependent enzyme"/>
    <property type="match status" value="1"/>
</dbReference>
<organism evidence="6 7">
    <name type="scientific">Schumannella soli</name>
    <dbReference type="NCBI Taxonomy" id="2590779"/>
    <lineage>
        <taxon>Bacteria</taxon>
        <taxon>Bacillati</taxon>
        <taxon>Actinomycetota</taxon>
        <taxon>Actinomycetes</taxon>
        <taxon>Micrococcales</taxon>
        <taxon>Microbacteriaceae</taxon>
        <taxon>Schumannella</taxon>
    </lineage>
</organism>
<sequence>MSELADRLAATDARIAEAARAAGRDPGELTRIVVTKFHAASLVRELADLGVRDVGESRHQEAGPKAAELAALDLRWHFIGQLQSKKARQVREYARVIHSLDRDSVVDALGRAADGAPPVDVFLQVDLDPDADAAAEAGEAGRGGAAPSRVPRLAERILATAGLNLVGVMAVAPLGAEPRPAFARLREVSTALRELAPGATAISAGMSGDYADAVLEGATHLRIGTAITGNRPPRG</sequence>